<comment type="caution">
    <text evidence="2">The sequence shown here is derived from an EMBL/GenBank/DDBJ whole genome shotgun (WGS) entry which is preliminary data.</text>
</comment>
<feature type="chain" id="PRO_5001529091" description="Secreted protein" evidence="1">
    <location>
        <begin position="29"/>
        <end position="174"/>
    </location>
</feature>
<evidence type="ECO:0000313" key="2">
    <source>
        <dbReference type="EMBL" id="CCI10377.1"/>
    </source>
</evidence>
<dbReference type="Proteomes" id="UP000053237">
    <property type="component" value="Unassembled WGS sequence"/>
</dbReference>
<feature type="signal peptide" evidence="1">
    <location>
        <begin position="1"/>
        <end position="28"/>
    </location>
</feature>
<evidence type="ECO:0008006" key="4">
    <source>
        <dbReference type="Google" id="ProtNLM"/>
    </source>
</evidence>
<keyword evidence="3" id="KW-1185">Reference proteome</keyword>
<accession>A0A024FTW2</accession>
<dbReference type="EMBL" id="CAIX01000230">
    <property type="protein sequence ID" value="CCI10377.1"/>
    <property type="molecule type" value="Genomic_DNA"/>
</dbReference>
<keyword evidence="1" id="KW-0732">Signal</keyword>
<organism evidence="2 3">
    <name type="scientific">Albugo candida</name>
    <dbReference type="NCBI Taxonomy" id="65357"/>
    <lineage>
        <taxon>Eukaryota</taxon>
        <taxon>Sar</taxon>
        <taxon>Stramenopiles</taxon>
        <taxon>Oomycota</taxon>
        <taxon>Peronosporomycetes</taxon>
        <taxon>Albuginales</taxon>
        <taxon>Albuginaceae</taxon>
        <taxon>Albugo</taxon>
    </lineage>
</organism>
<protein>
    <recommendedName>
        <fullName evidence="4">Secreted protein</fullName>
    </recommendedName>
</protein>
<gene>
    <name evidence="2" type="ORF">BN9_096390</name>
</gene>
<sequence>MNRCCIWHSNRLFYIFVLFWQKQYLCISRPLSCTEFCDSREPVVLPRSEMRVSCSDTMPLTEQLTPLDTIRCVQLLYLYLFPVPACDKNVDSVMCTVVRHLFSSSHKIIFIPESCSSSHSFIFQRSHAILLAAIGRYTLSILSESVAHCDMHESQLKRRLSAEVQVNTKIKYKL</sequence>
<dbReference type="InParanoid" id="A0A024FTW2"/>
<evidence type="ECO:0000256" key="1">
    <source>
        <dbReference type="SAM" id="SignalP"/>
    </source>
</evidence>
<reference evidence="2 3" key="1">
    <citation type="submission" date="2012-05" db="EMBL/GenBank/DDBJ databases">
        <title>Recombination and specialization in a pathogen metapopulation.</title>
        <authorList>
            <person name="Gardiner A."/>
            <person name="Kemen E."/>
            <person name="Schultz-Larsen T."/>
            <person name="MacLean D."/>
            <person name="Van Oosterhout C."/>
            <person name="Jones J.D.G."/>
        </authorList>
    </citation>
    <scope>NUCLEOTIDE SEQUENCE [LARGE SCALE GENOMIC DNA]</scope>
    <source>
        <strain evidence="2 3">Ac Nc2</strain>
    </source>
</reference>
<proteinExistence type="predicted"/>
<evidence type="ECO:0000313" key="3">
    <source>
        <dbReference type="Proteomes" id="UP000053237"/>
    </source>
</evidence>
<dbReference type="AlphaFoldDB" id="A0A024FTW2"/>
<name>A0A024FTW2_9STRA</name>